<gene>
    <name evidence="1" type="ORF">WJ96_03520</name>
</gene>
<organism evidence="1 2">
    <name type="scientific">Burkholderia ubonensis</name>
    <dbReference type="NCBI Taxonomy" id="101571"/>
    <lineage>
        <taxon>Bacteria</taxon>
        <taxon>Pseudomonadati</taxon>
        <taxon>Pseudomonadota</taxon>
        <taxon>Betaproteobacteria</taxon>
        <taxon>Burkholderiales</taxon>
        <taxon>Burkholderiaceae</taxon>
        <taxon>Burkholderia</taxon>
        <taxon>Burkholderia cepacia complex</taxon>
    </lineage>
</organism>
<reference evidence="1 2" key="1">
    <citation type="submission" date="2015-11" db="EMBL/GenBank/DDBJ databases">
        <title>Expanding the genomic diversity of Burkholderia species for the development of highly accurate diagnostics.</title>
        <authorList>
            <person name="Sahl J."/>
            <person name="Keim P."/>
            <person name="Wagner D."/>
        </authorList>
    </citation>
    <scope>NUCLEOTIDE SEQUENCE [LARGE SCALE GENOMIC DNA]</scope>
    <source>
        <strain evidence="1 2">MSMB1808WGS</strain>
    </source>
</reference>
<sequence>MHREFAAIESSIEAFIEQPDDPTLLLEATDNDVVPVLKMMQSLDERVGDAIFLIFPFPCDAAGAYLQTCMETLARQIDEEGAARVERGEAGWPPLPLTCTDPRRPPAQRLRDAVMHVRTLVPEGVKVVWAWLPSPVGDVGGFAKMLLQCLALNGFEDWMEGHRFCIRDDRNHPCLIPLAREKKAEHVLILPVDFSSEKATRNLVATANDAAQPIEQRMGALMQIAAIDLAHGRLPDAQRKYYALFAFHAERKDATGCAAALHGLGDVALRHGSPRDAKDWYIRALPAALDGCNLLVVLNSLMAVGNCCNALGEHAKAAVYFDLASAAAGRLMLVHTKIEAMEKGGVALLACGKAAEAAKGWIDAKGLCEQFDCERQRIGILDRLVSLYRNAGLKTEARAYELEKDSLYVARLRGAAAQVAHDPPIAGYERARQ</sequence>
<dbReference type="Proteomes" id="UP000056453">
    <property type="component" value="Unassembled WGS sequence"/>
</dbReference>
<comment type="caution">
    <text evidence="1">The sequence shown here is derived from an EMBL/GenBank/DDBJ whole genome shotgun (WGS) entry which is preliminary data.</text>
</comment>
<name>A0AAW3MXA7_9BURK</name>
<evidence type="ECO:0000313" key="1">
    <source>
        <dbReference type="EMBL" id="KVP98810.1"/>
    </source>
</evidence>
<keyword evidence="2" id="KW-1185">Reference proteome</keyword>
<dbReference type="AlphaFoldDB" id="A0AAW3MXA7"/>
<dbReference type="Gene3D" id="1.25.40.10">
    <property type="entry name" value="Tetratricopeptide repeat domain"/>
    <property type="match status" value="1"/>
</dbReference>
<dbReference type="EMBL" id="LPBJ01000043">
    <property type="protein sequence ID" value="KVP98810.1"/>
    <property type="molecule type" value="Genomic_DNA"/>
</dbReference>
<proteinExistence type="predicted"/>
<protein>
    <recommendedName>
        <fullName evidence="3">Tetratricopeptide repeat protein</fullName>
    </recommendedName>
</protein>
<evidence type="ECO:0008006" key="3">
    <source>
        <dbReference type="Google" id="ProtNLM"/>
    </source>
</evidence>
<evidence type="ECO:0000313" key="2">
    <source>
        <dbReference type="Proteomes" id="UP000056453"/>
    </source>
</evidence>
<dbReference type="SUPFAM" id="SSF48452">
    <property type="entry name" value="TPR-like"/>
    <property type="match status" value="1"/>
</dbReference>
<accession>A0AAW3MXA7</accession>
<dbReference type="InterPro" id="IPR011990">
    <property type="entry name" value="TPR-like_helical_dom_sf"/>
</dbReference>